<evidence type="ECO:0000256" key="5">
    <source>
        <dbReference type="ARBA" id="ARBA00022967"/>
    </source>
</evidence>
<dbReference type="CDD" id="cd01134">
    <property type="entry name" value="V_A-ATPase_A"/>
    <property type="match status" value="1"/>
</dbReference>
<comment type="catalytic activity">
    <reaction evidence="7">
        <text>ATP + H2O + 4 H(+)(in) = ADP + phosphate + 5 H(+)(out)</text>
        <dbReference type="Rhea" id="RHEA:57720"/>
        <dbReference type="ChEBI" id="CHEBI:15377"/>
        <dbReference type="ChEBI" id="CHEBI:15378"/>
        <dbReference type="ChEBI" id="CHEBI:30616"/>
        <dbReference type="ChEBI" id="CHEBI:43474"/>
        <dbReference type="ChEBI" id="CHEBI:456216"/>
        <dbReference type="EC" id="7.1.2.2"/>
    </reaction>
</comment>
<comment type="similarity">
    <text evidence="1 7">Belongs to the ATPase alpha/beta chains family.</text>
</comment>
<dbReference type="InterPro" id="IPR022878">
    <property type="entry name" value="V-ATPase_asu"/>
</dbReference>
<evidence type="ECO:0000256" key="1">
    <source>
        <dbReference type="ARBA" id="ARBA00008936"/>
    </source>
</evidence>
<dbReference type="EMBL" id="CP104213">
    <property type="protein sequence ID" value="UWX65211.1"/>
    <property type="molecule type" value="Genomic_DNA"/>
</dbReference>
<evidence type="ECO:0000313" key="12">
    <source>
        <dbReference type="EMBL" id="UWX65211.1"/>
    </source>
</evidence>
<dbReference type="Pfam" id="PF02874">
    <property type="entry name" value="ATP-synt_ab_N"/>
    <property type="match status" value="1"/>
</dbReference>
<dbReference type="PANTHER" id="PTHR43607:SF1">
    <property type="entry name" value="H(+)-TRANSPORTING TWO-SECTOR ATPASE"/>
    <property type="match status" value="1"/>
</dbReference>
<evidence type="ECO:0000313" key="13">
    <source>
        <dbReference type="Proteomes" id="UP001060261"/>
    </source>
</evidence>
<evidence type="ECO:0000256" key="3">
    <source>
        <dbReference type="ARBA" id="ARBA00022741"/>
    </source>
</evidence>
<dbReference type="InterPro" id="IPR020003">
    <property type="entry name" value="ATPase_a/bsu_AS"/>
</dbReference>
<evidence type="ECO:0000256" key="2">
    <source>
        <dbReference type="ARBA" id="ARBA00022448"/>
    </source>
</evidence>
<name>A0ABY5YM65_9DEIO</name>
<gene>
    <name evidence="7" type="primary">atpA</name>
    <name evidence="12" type="ORF">N0D28_06030</name>
</gene>
<proteinExistence type="inferred from homology"/>
<organism evidence="12 13">
    <name type="scientific">Deinococcus rubellus</name>
    <dbReference type="NCBI Taxonomy" id="1889240"/>
    <lineage>
        <taxon>Bacteria</taxon>
        <taxon>Thermotogati</taxon>
        <taxon>Deinococcota</taxon>
        <taxon>Deinococci</taxon>
        <taxon>Deinococcales</taxon>
        <taxon>Deinococcaceae</taxon>
        <taxon>Deinococcus</taxon>
    </lineage>
</organism>
<dbReference type="Pfam" id="PF00006">
    <property type="entry name" value="ATP-synt_ab"/>
    <property type="match status" value="1"/>
</dbReference>
<dbReference type="Gene3D" id="2.40.30.20">
    <property type="match status" value="1"/>
</dbReference>
<evidence type="ECO:0000256" key="4">
    <source>
        <dbReference type="ARBA" id="ARBA00022840"/>
    </source>
</evidence>
<dbReference type="SUPFAM" id="SSF50615">
    <property type="entry name" value="N-terminal domain of alpha and beta subunits of F1 ATP synthase"/>
    <property type="match status" value="1"/>
</dbReference>
<dbReference type="EC" id="7.1.2.2" evidence="7"/>
<dbReference type="NCBIfam" id="NF003220">
    <property type="entry name" value="PRK04192.1"/>
    <property type="match status" value="1"/>
</dbReference>
<comment type="function">
    <text evidence="7">Produces ATP from ADP in the presence of a proton gradient across the membrane. The V-type alpha chain is a catalytic subunit.</text>
</comment>
<keyword evidence="7" id="KW-0066">ATP synthesis</keyword>
<dbReference type="Proteomes" id="UP001060261">
    <property type="component" value="Chromosome"/>
</dbReference>
<dbReference type="PROSITE" id="PS00152">
    <property type="entry name" value="ATPASE_ALPHA_BETA"/>
    <property type="match status" value="1"/>
</dbReference>
<dbReference type="SUPFAM" id="SSF47917">
    <property type="entry name" value="C-terminal domain of alpha and beta subunits of F1 ATP synthase"/>
    <property type="match status" value="1"/>
</dbReference>
<keyword evidence="13" id="KW-1185">Reference proteome</keyword>
<evidence type="ECO:0000259" key="11">
    <source>
        <dbReference type="Pfam" id="PF22919"/>
    </source>
</evidence>
<dbReference type="InterPro" id="IPR004100">
    <property type="entry name" value="ATPase_F1/V1/A1_a/bsu_N"/>
</dbReference>
<evidence type="ECO:0000259" key="8">
    <source>
        <dbReference type="Pfam" id="PF00006"/>
    </source>
</evidence>
<sequence length="587" mass="64104">MTQHKQGVIERIAGPAVIGRNMYGAKMFDIVRVGDERLVGEIIRLDGDTAFVQVYEDTSGLTVGEPIVSTGLPLSVELGPGMLNGIYDGIQRPLDKIREQSGDFIARGIEVSSLDRDRKWPFTPSVQVGDEVTGSAILGTVPEFSFTHKILTPPDKKGRIKSIVAAGDYTIDDTIAELEDGTKLRLAHYWPVRAARPVALKKDPSLPFLTGMRILDVLFPLVMGGAAAIPGPFGSGKTVTQQSVAKYGNADIVVYVGCGERGNEMTDVLVEFPELEDPKTGGPLMHRTILIANTSNMPVAAREASVYTGITLAEYFRDQGYSVSLMADSTSRWAEALREISSRLEEMPAEEGYPPYLSARLAAFYERAGAVKTLAGEDGAVSVIGAVSPAGGDMSEPVTQATLRITGAFWRLDAGLARRRHFPAINWNGSYSLFTPILDSWYRANVGEDFPELRQRIQNLLQQEASLQEVVQLVGPDALQDSERLVIEAGRMLRQDFLQQNGFDPVDASASMPKNYGLMKMMLKFYDEADASLKNGATIDEIIQNPVIEKLSRARYVAEADFMAYAEGVMDELDTTFKTKSAQGVKA</sequence>
<evidence type="ECO:0000256" key="6">
    <source>
        <dbReference type="ARBA" id="ARBA00023065"/>
    </source>
</evidence>
<dbReference type="Gene3D" id="1.10.1140.10">
    <property type="entry name" value="Bovine Mitochondrial F1-atpase, Atp Synthase Beta Chain, Chain D, domain 3"/>
    <property type="match status" value="1"/>
</dbReference>
<dbReference type="CDD" id="cd18119">
    <property type="entry name" value="ATP-synt_V_A-type_alpha_N"/>
    <property type="match status" value="1"/>
</dbReference>
<keyword evidence="3 7" id="KW-0547">Nucleotide-binding</keyword>
<dbReference type="PANTHER" id="PTHR43607">
    <property type="entry name" value="V-TYPE PROTON ATPASE CATALYTIC SUBUNIT A"/>
    <property type="match status" value="1"/>
</dbReference>
<dbReference type="HAMAP" id="MF_00309">
    <property type="entry name" value="ATP_synth_A_arch"/>
    <property type="match status" value="1"/>
</dbReference>
<dbReference type="InterPro" id="IPR024034">
    <property type="entry name" value="ATPase_F1/V1_b/a_C"/>
</dbReference>
<feature type="domain" description="ATPase F1/V1/A1 complex alpha/beta subunit N-terminal" evidence="9">
    <location>
        <begin position="10"/>
        <end position="71"/>
    </location>
</feature>
<dbReference type="Pfam" id="PF22919">
    <property type="entry name" value="ATP-synt_VA_C"/>
    <property type="match status" value="1"/>
</dbReference>
<keyword evidence="6 7" id="KW-0406">Ion transport</keyword>
<keyword evidence="7" id="KW-0375">Hydrogen ion transport</keyword>
<protein>
    <recommendedName>
        <fullName evidence="7">V-type ATP synthase alpha chain</fullName>
        <ecNumber evidence="7">7.1.2.2</ecNumber>
    </recommendedName>
    <alternativeName>
        <fullName evidence="7">V-ATPase subunit A</fullName>
    </alternativeName>
</protein>
<dbReference type="InterPro" id="IPR055190">
    <property type="entry name" value="ATP-synt_VA_C"/>
</dbReference>
<dbReference type="InterPro" id="IPR023366">
    <property type="entry name" value="ATP_synth_asu-like_sf"/>
</dbReference>
<feature type="binding site" evidence="7">
    <location>
        <begin position="231"/>
        <end position="238"/>
    </location>
    <ligand>
        <name>ATP</name>
        <dbReference type="ChEBI" id="CHEBI:30616"/>
    </ligand>
</feature>
<reference evidence="12" key="1">
    <citation type="submission" date="2022-09" db="EMBL/GenBank/DDBJ databases">
        <title>genome sequence of Deinococcus rubellus.</title>
        <authorList>
            <person name="Srinivasan S."/>
        </authorList>
    </citation>
    <scope>NUCLEOTIDE SEQUENCE</scope>
    <source>
        <strain evidence="12">Ant6</strain>
    </source>
</reference>
<dbReference type="Gene3D" id="3.40.50.300">
    <property type="entry name" value="P-loop containing nucleotide triphosphate hydrolases"/>
    <property type="match status" value="1"/>
</dbReference>
<evidence type="ECO:0000259" key="9">
    <source>
        <dbReference type="Pfam" id="PF02874"/>
    </source>
</evidence>
<dbReference type="InterPro" id="IPR027417">
    <property type="entry name" value="P-loop_NTPase"/>
</dbReference>
<evidence type="ECO:0000256" key="7">
    <source>
        <dbReference type="HAMAP-Rule" id="MF_00309"/>
    </source>
</evidence>
<dbReference type="SUPFAM" id="SSF52540">
    <property type="entry name" value="P-loop containing nucleoside triphosphate hydrolases"/>
    <property type="match status" value="1"/>
</dbReference>
<keyword evidence="4 7" id="KW-0067">ATP-binding</keyword>
<feature type="domain" description="ATPsynthase alpha/beta subunit barrel-sandwich" evidence="10">
    <location>
        <begin position="111"/>
        <end position="193"/>
    </location>
</feature>
<feature type="domain" description="ATPase F1/V1/A1 complex alpha/beta subunit nucleotide-binding" evidence="8">
    <location>
        <begin position="211"/>
        <end position="432"/>
    </location>
</feature>
<keyword evidence="5 7" id="KW-1278">Translocase</keyword>
<dbReference type="RefSeq" id="WP_260561467.1">
    <property type="nucleotide sequence ID" value="NZ_BAABEC010000192.1"/>
</dbReference>
<feature type="domain" description="ATP synthase A/B type C-terminal" evidence="11">
    <location>
        <begin position="440"/>
        <end position="542"/>
    </location>
</feature>
<keyword evidence="2 7" id="KW-0813">Transport</keyword>
<dbReference type="InterPro" id="IPR031686">
    <property type="entry name" value="ATP-synth_a_Xtn"/>
</dbReference>
<evidence type="ECO:0000259" key="10">
    <source>
        <dbReference type="Pfam" id="PF16886"/>
    </source>
</evidence>
<accession>A0ABY5YM65</accession>
<dbReference type="Pfam" id="PF16886">
    <property type="entry name" value="ATP-synt_ab_Xtn"/>
    <property type="match status" value="1"/>
</dbReference>
<dbReference type="InterPro" id="IPR000194">
    <property type="entry name" value="ATPase_F1/V1/A1_a/bsu_nucl-bd"/>
</dbReference>
<dbReference type="InterPro" id="IPR036121">
    <property type="entry name" value="ATPase_F1/V1/A1_a/bsu_N_sf"/>
</dbReference>
<dbReference type="CDD" id="cd18111">
    <property type="entry name" value="ATP-synt_V_A-type_alpha_C"/>
    <property type="match status" value="1"/>
</dbReference>
<dbReference type="Gene3D" id="2.40.50.100">
    <property type="match status" value="1"/>
</dbReference>